<name>A0A7S3LL12_9STRA</name>
<dbReference type="InterPro" id="IPR036259">
    <property type="entry name" value="MFS_trans_sf"/>
</dbReference>
<evidence type="ECO:0000256" key="3">
    <source>
        <dbReference type="ARBA" id="ARBA00022692"/>
    </source>
</evidence>
<evidence type="ECO:0000256" key="2">
    <source>
        <dbReference type="ARBA" id="ARBA00022448"/>
    </source>
</evidence>
<dbReference type="InterPro" id="IPR011701">
    <property type="entry name" value="MFS"/>
</dbReference>
<feature type="transmembrane region" description="Helical" evidence="7">
    <location>
        <begin position="352"/>
        <end position="369"/>
    </location>
</feature>
<evidence type="ECO:0000256" key="4">
    <source>
        <dbReference type="ARBA" id="ARBA00022989"/>
    </source>
</evidence>
<keyword evidence="5 7" id="KW-0472">Membrane</keyword>
<reference evidence="9" key="1">
    <citation type="submission" date="2021-01" db="EMBL/GenBank/DDBJ databases">
        <authorList>
            <person name="Corre E."/>
            <person name="Pelletier E."/>
            <person name="Niang G."/>
            <person name="Scheremetjew M."/>
            <person name="Finn R."/>
            <person name="Kale V."/>
            <person name="Holt S."/>
            <person name="Cochrane G."/>
            <person name="Meng A."/>
            <person name="Brown T."/>
            <person name="Cohen L."/>
        </authorList>
    </citation>
    <scope>NUCLEOTIDE SEQUENCE</scope>
    <source>
        <strain evidence="9">GSBS06</strain>
    </source>
</reference>
<feature type="domain" description="Major facilitator superfamily (MFS) profile" evidence="8">
    <location>
        <begin position="68"/>
        <end position="431"/>
    </location>
</feature>
<evidence type="ECO:0000256" key="7">
    <source>
        <dbReference type="SAM" id="Phobius"/>
    </source>
</evidence>
<evidence type="ECO:0000256" key="6">
    <source>
        <dbReference type="SAM" id="MobiDB-lite"/>
    </source>
</evidence>
<dbReference type="CDD" id="cd17316">
    <property type="entry name" value="MFS_SV2_like"/>
    <property type="match status" value="1"/>
</dbReference>
<dbReference type="AlphaFoldDB" id="A0A7S3LL12"/>
<feature type="transmembrane region" description="Helical" evidence="7">
    <location>
        <begin position="191"/>
        <end position="214"/>
    </location>
</feature>
<protein>
    <recommendedName>
        <fullName evidence="8">Major facilitator superfamily (MFS) profile domain-containing protein</fullName>
    </recommendedName>
</protein>
<dbReference type="PROSITE" id="PS50850">
    <property type="entry name" value="MFS"/>
    <property type="match status" value="1"/>
</dbReference>
<keyword evidence="4 7" id="KW-1133">Transmembrane helix</keyword>
<feature type="transmembrane region" description="Helical" evidence="7">
    <location>
        <begin position="311"/>
        <end position="332"/>
    </location>
</feature>
<sequence length="431" mass="48004">MSFAVDADTPEDPEDTEYDSLLGSQDDAHTHEFDSRPKPEYVKGPVNGFELLDATMNELGTGKFHYILMAICGYGFFADAAETQMLSLLYPVFMEEFNVDEEELALIGSLTNAGMFVGAPTFGKFSDQYGRKFAFIISLTICFIASFASSFATNVESFAAARFFLGIGYCGNLITCTTLLVEFIPAQARGWYVALTSVAFGAGAIIISAISWAVIPTIGWQWLIRIAAFMTLPVLLFLCGIPESPRFLLSKKRYSKVMQVMQKVAKDNKTQLPPYFNEKTLISLSVDDGDYEKLSVRRSLSQLFTRKSLKVLGPLFLVWFTNSFATTIMNWIPLEAEKHFPKDEDIQFKTALILASGILIGSIAQTFVVERVSRLFQIRGGFVSAVVCTTLLGFANTPSGLYAASFFLCFFEQFVIGTLYLYTPELFQEDR</sequence>
<dbReference type="GO" id="GO:0016020">
    <property type="term" value="C:membrane"/>
    <property type="evidence" value="ECO:0007669"/>
    <property type="project" value="UniProtKB-SubCell"/>
</dbReference>
<feature type="transmembrane region" description="Helical" evidence="7">
    <location>
        <begin position="376"/>
        <end position="395"/>
    </location>
</feature>
<proteinExistence type="predicted"/>
<dbReference type="GO" id="GO:0022857">
    <property type="term" value="F:transmembrane transporter activity"/>
    <property type="evidence" value="ECO:0007669"/>
    <property type="project" value="InterPro"/>
</dbReference>
<dbReference type="PANTHER" id="PTHR23511">
    <property type="entry name" value="SYNAPTIC VESICLE GLYCOPROTEIN 2"/>
    <property type="match status" value="1"/>
</dbReference>
<feature type="transmembrane region" description="Helical" evidence="7">
    <location>
        <begin position="66"/>
        <end position="92"/>
    </location>
</feature>
<dbReference type="Gene3D" id="1.20.1250.20">
    <property type="entry name" value="MFS general substrate transporter like domains"/>
    <property type="match status" value="1"/>
</dbReference>
<dbReference type="Pfam" id="PF07690">
    <property type="entry name" value="MFS_1"/>
    <property type="match status" value="1"/>
</dbReference>
<dbReference type="SUPFAM" id="SSF103473">
    <property type="entry name" value="MFS general substrate transporter"/>
    <property type="match status" value="1"/>
</dbReference>
<evidence type="ECO:0000259" key="8">
    <source>
        <dbReference type="PROSITE" id="PS50850"/>
    </source>
</evidence>
<accession>A0A7S3LL12</accession>
<keyword evidence="2" id="KW-0813">Transport</keyword>
<feature type="transmembrane region" description="Helical" evidence="7">
    <location>
        <begin position="401"/>
        <end position="422"/>
    </location>
</feature>
<feature type="transmembrane region" description="Helical" evidence="7">
    <location>
        <begin position="159"/>
        <end position="184"/>
    </location>
</feature>
<gene>
    <name evidence="9" type="ORF">ASTO00021_LOCUS4982</name>
</gene>
<feature type="transmembrane region" description="Helical" evidence="7">
    <location>
        <begin position="104"/>
        <end position="122"/>
    </location>
</feature>
<feature type="compositionally biased region" description="Basic and acidic residues" evidence="6">
    <location>
        <begin position="26"/>
        <end position="39"/>
    </location>
</feature>
<organism evidence="9">
    <name type="scientific">Aplanochytrium stocchinoi</name>
    <dbReference type="NCBI Taxonomy" id="215587"/>
    <lineage>
        <taxon>Eukaryota</taxon>
        <taxon>Sar</taxon>
        <taxon>Stramenopiles</taxon>
        <taxon>Bigyra</taxon>
        <taxon>Labyrinthulomycetes</taxon>
        <taxon>Thraustochytrida</taxon>
        <taxon>Thraustochytriidae</taxon>
        <taxon>Aplanochytrium</taxon>
    </lineage>
</organism>
<feature type="transmembrane region" description="Helical" evidence="7">
    <location>
        <begin position="134"/>
        <end position="153"/>
    </location>
</feature>
<feature type="compositionally biased region" description="Acidic residues" evidence="6">
    <location>
        <begin position="8"/>
        <end position="18"/>
    </location>
</feature>
<dbReference type="InterPro" id="IPR020846">
    <property type="entry name" value="MFS_dom"/>
</dbReference>
<evidence type="ECO:0000256" key="1">
    <source>
        <dbReference type="ARBA" id="ARBA00004141"/>
    </source>
</evidence>
<keyword evidence="3 7" id="KW-0812">Transmembrane</keyword>
<feature type="transmembrane region" description="Helical" evidence="7">
    <location>
        <begin position="220"/>
        <end position="241"/>
    </location>
</feature>
<evidence type="ECO:0000313" key="9">
    <source>
        <dbReference type="EMBL" id="CAE0434686.1"/>
    </source>
</evidence>
<evidence type="ECO:0000256" key="5">
    <source>
        <dbReference type="ARBA" id="ARBA00023136"/>
    </source>
</evidence>
<dbReference type="PANTHER" id="PTHR23511:SF34">
    <property type="entry name" value="SYNAPTIC VESICLE GLYCOPROTEIN 2"/>
    <property type="match status" value="1"/>
</dbReference>
<comment type="subcellular location">
    <subcellularLocation>
        <location evidence="1">Membrane</location>
        <topology evidence="1">Multi-pass membrane protein</topology>
    </subcellularLocation>
</comment>
<feature type="region of interest" description="Disordered" evidence="6">
    <location>
        <begin position="1"/>
        <end position="39"/>
    </location>
</feature>
<dbReference type="EMBL" id="HBIN01006808">
    <property type="protein sequence ID" value="CAE0434686.1"/>
    <property type="molecule type" value="Transcribed_RNA"/>
</dbReference>